<dbReference type="GO" id="GO:0003677">
    <property type="term" value="F:DNA binding"/>
    <property type="evidence" value="ECO:0007669"/>
    <property type="project" value="UniProtKB-KW"/>
</dbReference>
<dbReference type="InterPro" id="IPR003115">
    <property type="entry name" value="ParB_N"/>
</dbReference>
<dbReference type="PATRIC" id="fig|1409923.3.peg.3592"/>
<sequence>MASTKELLAQKLKQNTEKHQQAQKDNIKELKEFRRNVPIEDISRSPNQPRKVFEESQLKELADSINEIGLLQPITVRKLDNLKYELIAGERRLRAHQLLGKSVIEAIIIDANDVEASLLTLAENLKRQDLTDYEIFIGLNSLDEKLKKNKQRLANSLGLNREDMYKYLAYERLPQAILNDLDLEPGLLGRTAATAFKKFLSDHLEQLSEAETALLGAWEKVKDKKLEQSKVTAYAEKLLSQDPEKLTTTSVVRKIEYSGKIAGNIKLNQKQLKVSLNISEIDEASLLQLEDFLKQLIQKSEKV</sequence>
<dbReference type="PANTHER" id="PTHR33375:SF1">
    <property type="entry name" value="CHROMOSOME-PARTITIONING PROTEIN PARB-RELATED"/>
    <property type="match status" value="1"/>
</dbReference>
<evidence type="ECO:0000256" key="2">
    <source>
        <dbReference type="ARBA" id="ARBA00023125"/>
    </source>
</evidence>
<dbReference type="Pfam" id="PF02195">
    <property type="entry name" value="ParB_N"/>
    <property type="match status" value="1"/>
</dbReference>
<dbReference type="FunFam" id="3.90.1530.30:FF:000001">
    <property type="entry name" value="Chromosome partitioning protein ParB"/>
    <property type="match status" value="1"/>
</dbReference>
<dbReference type="InterPro" id="IPR004437">
    <property type="entry name" value="ParB/RepB/Spo0J"/>
</dbReference>
<evidence type="ECO:0000259" key="3">
    <source>
        <dbReference type="SMART" id="SM00470"/>
    </source>
</evidence>
<dbReference type="InterPro" id="IPR050336">
    <property type="entry name" value="Chromosome_partition/occlusion"/>
</dbReference>
<dbReference type="Gene3D" id="3.90.1530.10">
    <property type="entry name" value="Conserved hypothetical protein from pyrococcus furiosus pfu- 392566-001, ParB domain"/>
    <property type="match status" value="1"/>
</dbReference>
<dbReference type="GO" id="GO:0005694">
    <property type="term" value="C:chromosome"/>
    <property type="evidence" value="ECO:0007669"/>
    <property type="project" value="TreeGrafter"/>
</dbReference>
<dbReference type="Gene3D" id="1.10.10.2830">
    <property type="match status" value="1"/>
</dbReference>
<evidence type="ECO:0000256" key="1">
    <source>
        <dbReference type="ARBA" id="ARBA00006295"/>
    </source>
</evidence>
<evidence type="ECO:0000313" key="4">
    <source>
        <dbReference type="EMBL" id="KLT92523.1"/>
    </source>
</evidence>
<dbReference type="SUPFAM" id="SSF110849">
    <property type="entry name" value="ParB/Sulfiredoxin"/>
    <property type="match status" value="1"/>
</dbReference>
<gene>
    <name evidence="4" type="ORF">T630_0272</name>
</gene>
<dbReference type="SMART" id="SM00470">
    <property type="entry name" value="ParB"/>
    <property type="match status" value="1"/>
</dbReference>
<accession>A0A0J1DJS5</accession>
<dbReference type="Proteomes" id="UP000036122">
    <property type="component" value="Unassembled WGS sequence"/>
</dbReference>
<dbReference type="EMBL" id="JPHZ01000001">
    <property type="protein sequence ID" value="KLT92523.1"/>
    <property type="molecule type" value="Genomic_DNA"/>
</dbReference>
<dbReference type="PANTHER" id="PTHR33375">
    <property type="entry name" value="CHROMOSOME-PARTITIONING PROTEIN PARB-RELATED"/>
    <property type="match status" value="1"/>
</dbReference>
<dbReference type="SUPFAM" id="SSF109709">
    <property type="entry name" value="KorB DNA-binding domain-like"/>
    <property type="match status" value="1"/>
</dbReference>
<comment type="similarity">
    <text evidence="1">Belongs to the ParB family.</text>
</comment>
<dbReference type="AlphaFoldDB" id="A0A0J1DJS5"/>
<dbReference type="NCBIfam" id="TIGR00180">
    <property type="entry name" value="parB_part"/>
    <property type="match status" value="1"/>
</dbReference>
<protein>
    <submittedName>
        <fullName evidence="4">ParB-like protein</fullName>
    </submittedName>
</protein>
<keyword evidence="2" id="KW-0238">DNA-binding</keyword>
<feature type="domain" description="ParB-like N-terminal" evidence="3">
    <location>
        <begin position="35"/>
        <end position="125"/>
    </location>
</feature>
<dbReference type="GO" id="GO:0007059">
    <property type="term" value="P:chromosome segregation"/>
    <property type="evidence" value="ECO:0007669"/>
    <property type="project" value="TreeGrafter"/>
</dbReference>
<comment type="caution">
    <text evidence="4">The sequence shown here is derived from an EMBL/GenBank/DDBJ whole genome shotgun (WGS) entry which is preliminary data.</text>
</comment>
<name>A0A0J1DJS5_ACIBA</name>
<proteinExistence type="inferred from homology"/>
<organism evidence="4 5">
    <name type="scientific">Acinetobacter baumannii MRSN 3527</name>
    <dbReference type="NCBI Taxonomy" id="1409923"/>
    <lineage>
        <taxon>Bacteria</taxon>
        <taxon>Pseudomonadati</taxon>
        <taxon>Pseudomonadota</taxon>
        <taxon>Gammaproteobacteria</taxon>
        <taxon>Moraxellales</taxon>
        <taxon>Moraxellaceae</taxon>
        <taxon>Acinetobacter</taxon>
        <taxon>Acinetobacter calcoaceticus/baumannii complex</taxon>
    </lineage>
</organism>
<dbReference type="RefSeq" id="WP_000168838.1">
    <property type="nucleotide sequence ID" value="NZ_JPHZ01000001.1"/>
</dbReference>
<dbReference type="InterPro" id="IPR036086">
    <property type="entry name" value="ParB/Sulfiredoxin_sf"/>
</dbReference>
<evidence type="ECO:0000313" key="5">
    <source>
        <dbReference type="Proteomes" id="UP000036122"/>
    </source>
</evidence>
<reference evidence="4 5" key="1">
    <citation type="submission" date="2014-07" db="EMBL/GenBank/DDBJ databases">
        <authorList>
            <person name="Harkins D.M."/>
            <person name="Lesho E."/>
            <person name="Waterman P.E."/>
            <person name="Chan A."/>
            <person name="Fouts D.E."/>
        </authorList>
    </citation>
    <scope>NUCLEOTIDE SEQUENCE [LARGE SCALE GENOMIC DNA]</scope>
    <source>
        <strain evidence="4 5">MRSN 3527</strain>
    </source>
</reference>
<dbReference type="CDD" id="cd16393">
    <property type="entry name" value="SPO0J_N"/>
    <property type="match status" value="1"/>
</dbReference>